<evidence type="ECO:0000256" key="1">
    <source>
        <dbReference type="ARBA" id="ARBA00002920"/>
    </source>
</evidence>
<evidence type="ECO:0000256" key="10">
    <source>
        <dbReference type="ARBA" id="ARBA00022982"/>
    </source>
</evidence>
<dbReference type="PANTHER" id="PTHR12868">
    <property type="entry name" value="NADH-UBIQUINONE OXIDOREDUCTASE B22 SUBUNIT"/>
    <property type="match status" value="1"/>
</dbReference>
<keyword evidence="18" id="KW-1185">Reference proteome</keyword>
<reference evidence="17 18" key="1">
    <citation type="submission" date="2021-04" db="EMBL/GenBank/DDBJ databases">
        <authorList>
            <person name="Bliznina A."/>
        </authorList>
    </citation>
    <scope>NUCLEOTIDE SEQUENCE [LARGE SCALE GENOMIC DNA]</scope>
</reference>
<evidence type="ECO:0000256" key="14">
    <source>
        <dbReference type="ARBA" id="ARBA00030192"/>
    </source>
</evidence>
<evidence type="ECO:0000256" key="7">
    <source>
        <dbReference type="ARBA" id="ARBA00022553"/>
    </source>
</evidence>
<evidence type="ECO:0000313" key="17">
    <source>
        <dbReference type="EMBL" id="CAG5094513.1"/>
    </source>
</evidence>
<evidence type="ECO:0000256" key="5">
    <source>
        <dbReference type="ARBA" id="ARBA00018684"/>
    </source>
</evidence>
<dbReference type="InterPro" id="IPR008011">
    <property type="entry name" value="Complex1_LYR_dom"/>
</dbReference>
<name>A0ABN7SCH7_OIKDI</name>
<sequence length="226" mass="26516">MSSNAALKAGGQIIGHQFVPAYQVARFLPHRHRVLKLYKKAWRSISAHNVDAYVMRPYLSTHIMCFEHAVLRARFDENKHVTSLAKATELLKDGEEEFWLNQHYAPDEHGKLPDSPDGMSFQRWAHMMQENNVLNDWGADDWARYPDIYDNYKKWKALRNDTWEEEMRTLEEADAATIAAGGRLSDDFPAAKEVDGPPPFWWRYVTRPLERPRRQDFDDMSLWHND</sequence>
<protein>
    <recommendedName>
        <fullName evidence="5">NADH dehydrogenase [ubiquinone] 1 beta subcomplex subunit 9</fullName>
    </recommendedName>
    <alternativeName>
        <fullName evidence="14">Complex I-B22</fullName>
    </alternativeName>
    <alternativeName>
        <fullName evidence="15">NADH-ubiquinone oxidoreductase B22 subunit</fullName>
    </alternativeName>
</protein>
<dbReference type="Proteomes" id="UP001158576">
    <property type="component" value="Chromosome XSR"/>
</dbReference>
<keyword evidence="13" id="KW-0472">Membrane</keyword>
<keyword evidence="6" id="KW-0813">Transport</keyword>
<keyword evidence="7" id="KW-0597">Phosphoprotein</keyword>
<keyword evidence="12" id="KW-0496">Mitochondrion</keyword>
<dbReference type="InterPro" id="IPR033034">
    <property type="entry name" value="NDUFB9"/>
</dbReference>
<evidence type="ECO:0000256" key="11">
    <source>
        <dbReference type="ARBA" id="ARBA00022990"/>
    </source>
</evidence>
<proteinExistence type="inferred from homology"/>
<keyword evidence="10" id="KW-0249">Electron transport</keyword>
<keyword evidence="11" id="KW-0007">Acetylation</keyword>
<dbReference type="Pfam" id="PF05347">
    <property type="entry name" value="Complex1_LYR"/>
    <property type="match status" value="1"/>
</dbReference>
<comment type="subcellular location">
    <subcellularLocation>
        <location evidence="2">Mitochondrion inner membrane</location>
        <topology evidence="2">Peripheral membrane protein</topology>
        <orientation evidence="2">Matrix side</orientation>
    </subcellularLocation>
</comment>
<dbReference type="CDD" id="cd20263">
    <property type="entry name" value="Complex1_LYR_NDUFB9_LYRM3"/>
    <property type="match status" value="1"/>
</dbReference>
<dbReference type="PANTHER" id="PTHR12868:SF0">
    <property type="entry name" value="NADH DEHYDROGENASE [UBIQUINONE] 1 BETA SUBCOMPLEX SUBUNIT 9"/>
    <property type="match status" value="1"/>
</dbReference>
<dbReference type="EMBL" id="OU015569">
    <property type="protein sequence ID" value="CAG5094513.1"/>
    <property type="molecule type" value="Genomic_DNA"/>
</dbReference>
<evidence type="ECO:0000313" key="18">
    <source>
        <dbReference type="Proteomes" id="UP001158576"/>
    </source>
</evidence>
<comment type="similarity">
    <text evidence="3">Belongs to the complex I LYR family.</text>
</comment>
<evidence type="ECO:0000256" key="4">
    <source>
        <dbReference type="ARBA" id="ARBA00011790"/>
    </source>
</evidence>
<evidence type="ECO:0000256" key="12">
    <source>
        <dbReference type="ARBA" id="ARBA00023128"/>
    </source>
</evidence>
<keyword evidence="9" id="KW-0999">Mitochondrion inner membrane</keyword>
<feature type="domain" description="Complex 1 LYR protein" evidence="16">
    <location>
        <begin position="33"/>
        <end position="99"/>
    </location>
</feature>
<evidence type="ECO:0000256" key="9">
    <source>
        <dbReference type="ARBA" id="ARBA00022792"/>
    </source>
</evidence>
<evidence type="ECO:0000256" key="13">
    <source>
        <dbReference type="ARBA" id="ARBA00023136"/>
    </source>
</evidence>
<keyword evidence="8" id="KW-0679">Respiratory chain</keyword>
<comment type="function">
    <text evidence="1">Accessory subunit of the mitochondrial membrane respiratory chain NADH dehydrogenase (Complex I), that is believed to be not involved in catalysis. Complex I functions in the transfer of electrons from NADH to the respiratory chain. The immediate electron acceptor for the enzyme is believed to be ubiquinone.</text>
</comment>
<evidence type="ECO:0000256" key="2">
    <source>
        <dbReference type="ARBA" id="ARBA00004443"/>
    </source>
</evidence>
<comment type="subunit">
    <text evidence="4">Mammalian complex I is composed of 45 different subunits.</text>
</comment>
<evidence type="ECO:0000256" key="3">
    <source>
        <dbReference type="ARBA" id="ARBA00009508"/>
    </source>
</evidence>
<gene>
    <name evidence="17" type="ORF">OKIOD_LOCUS5185</name>
</gene>
<evidence type="ECO:0000256" key="15">
    <source>
        <dbReference type="ARBA" id="ARBA00032528"/>
    </source>
</evidence>
<organism evidence="17 18">
    <name type="scientific">Oikopleura dioica</name>
    <name type="common">Tunicate</name>
    <dbReference type="NCBI Taxonomy" id="34765"/>
    <lineage>
        <taxon>Eukaryota</taxon>
        <taxon>Metazoa</taxon>
        <taxon>Chordata</taxon>
        <taxon>Tunicata</taxon>
        <taxon>Appendicularia</taxon>
        <taxon>Copelata</taxon>
        <taxon>Oikopleuridae</taxon>
        <taxon>Oikopleura</taxon>
    </lineage>
</organism>
<evidence type="ECO:0000256" key="8">
    <source>
        <dbReference type="ARBA" id="ARBA00022660"/>
    </source>
</evidence>
<accession>A0ABN7SCH7</accession>
<dbReference type="InterPro" id="IPR045292">
    <property type="entry name" value="Complex1_LYR_NDUFB9_LYRM3"/>
</dbReference>
<evidence type="ECO:0000259" key="16">
    <source>
        <dbReference type="Pfam" id="PF05347"/>
    </source>
</evidence>
<evidence type="ECO:0000256" key="6">
    <source>
        <dbReference type="ARBA" id="ARBA00022448"/>
    </source>
</evidence>